<keyword evidence="4 8" id="KW-0238">DNA-binding</keyword>
<dbReference type="InterPro" id="IPR049166">
    <property type="entry name" value="GH39_cat"/>
</dbReference>
<comment type="similarity">
    <text evidence="1">Belongs to the glycosyl hydrolase 39 family.</text>
</comment>
<reference evidence="8 9" key="1">
    <citation type="submission" date="2020-08" db="EMBL/GenBank/DDBJ databases">
        <title>Genomic Encyclopedia of Type Strains, Phase IV (KMG-IV): sequencing the most valuable type-strain genomes for metagenomic binning, comparative biology and taxonomic classification.</title>
        <authorList>
            <person name="Goeker M."/>
        </authorList>
    </citation>
    <scope>NUCLEOTIDE SEQUENCE [LARGE SCALE GENOMIC DNA]</scope>
    <source>
        <strain evidence="8 9">DSM 106146</strain>
    </source>
</reference>
<evidence type="ECO:0000256" key="4">
    <source>
        <dbReference type="ARBA" id="ARBA00023125"/>
    </source>
</evidence>
<keyword evidence="5" id="KW-0804">Transcription</keyword>
<gene>
    <name evidence="8" type="ORF">HNP82_001740</name>
</gene>
<dbReference type="SUPFAM" id="SSF51445">
    <property type="entry name" value="(Trans)glycosidases"/>
    <property type="match status" value="1"/>
</dbReference>
<dbReference type="PROSITE" id="PS01124">
    <property type="entry name" value="HTH_ARAC_FAMILY_2"/>
    <property type="match status" value="1"/>
</dbReference>
<dbReference type="Gene3D" id="1.10.10.60">
    <property type="entry name" value="Homeodomain-like"/>
    <property type="match status" value="2"/>
</dbReference>
<dbReference type="Proteomes" id="UP000543642">
    <property type="component" value="Unassembled WGS sequence"/>
</dbReference>
<dbReference type="InterPro" id="IPR014710">
    <property type="entry name" value="RmlC-like_jellyroll"/>
</dbReference>
<dbReference type="Pfam" id="PF12833">
    <property type="entry name" value="HTH_18"/>
    <property type="match status" value="1"/>
</dbReference>
<proteinExistence type="inferred from homology"/>
<evidence type="ECO:0000313" key="8">
    <source>
        <dbReference type="EMBL" id="MBB5264612.1"/>
    </source>
</evidence>
<dbReference type="Gene3D" id="2.60.120.10">
    <property type="entry name" value="Jelly Rolls"/>
    <property type="match status" value="1"/>
</dbReference>
<organism evidence="8 9">
    <name type="scientific">Catenibacillus scindens</name>
    <dbReference type="NCBI Taxonomy" id="673271"/>
    <lineage>
        <taxon>Bacteria</taxon>
        <taxon>Bacillati</taxon>
        <taxon>Bacillota</taxon>
        <taxon>Clostridia</taxon>
        <taxon>Lachnospirales</taxon>
        <taxon>Lachnospiraceae</taxon>
        <taxon>Catenibacillus</taxon>
    </lineage>
</organism>
<dbReference type="GO" id="GO:0043565">
    <property type="term" value="F:sequence-specific DNA binding"/>
    <property type="evidence" value="ECO:0007669"/>
    <property type="project" value="InterPro"/>
</dbReference>
<comment type="caution">
    <text evidence="8">The sequence shown here is derived from an EMBL/GenBank/DDBJ whole genome shotgun (WGS) entry which is preliminary data.</text>
</comment>
<evidence type="ECO:0000313" key="9">
    <source>
        <dbReference type="Proteomes" id="UP000543642"/>
    </source>
</evidence>
<dbReference type="PROSITE" id="PS00041">
    <property type="entry name" value="HTH_ARAC_FAMILY_1"/>
    <property type="match status" value="1"/>
</dbReference>
<sequence length="794" mass="93039">MLEVEILNREQPQVHRHMDVEMIYMLEGQACVQINDKEYALGANDIIMVNSNNRHCIMKGKDAGRESWWFCRISLEYRPLLEDLGSDFALFWCNSAVSDSDEYRMLTSILDEILDVWKVSESENYMKKSLYYKLVGCLAEHFLVTGMENQWSRKSRFEREEMLQYMNANYFRPVTLKEMADKMYMSETSFSKYFKKISGMNFVQYMNNIRLHHAIEDLLYSDKPMTRIAVDNGFASPSLFNRVFKSVYQMTPTEYKESAKKETKTRVDIPEAGSREVIENYLEKKALEKTDKKLEKYIREDGEGRRACRKIWTKAIHLGDAKDILSARIQRQICFACENIPFEYGQVDNLFGWDMKLRENHTFQTLNFARVDEVLDFLIDHNIIPVIDLGDRPKSTLKDFDRAIFTSERKKVYESQKEFEKVLNLFMKHVIRRYGEENVGHWMFNVWFDPGEAYANAIVTVMEDYDYTKVFEAAAGIIKGYIPEIMVGGAGFVLGNMHVPVREFLEKAAELPWPPDFISIYTFPYCHIDENDVLGSAIRPHTRFIAIELEHYREMARSWGIEHIPLYIMEWNMSLSQRTFYNDSCGKAALMLKNMTDNLEGAWMCAYSLLSDQDSDYYDSPKTLIGAAGLLTKEGIVKPCFYALQFMSFMDQMLVARGDGYMITADRNGRYKILCFNYKAIGQTYYLRRESDLKLKDLDHLYENQLELTIHMTMVNMENGVWELRRYRISPQYGNVLGMWYQLGQEISSRSEAEYLRRMCTPRIEGEKIQCHEGTLNLTETLQAHEIRLIVLSR</sequence>
<dbReference type="SUPFAM" id="SSF46689">
    <property type="entry name" value="Homeodomain-like"/>
    <property type="match status" value="2"/>
</dbReference>
<keyword evidence="9" id="KW-1185">Reference proteome</keyword>
<dbReference type="InterPro" id="IPR017853">
    <property type="entry name" value="GH"/>
</dbReference>
<keyword evidence="6" id="KW-0326">Glycosidase</keyword>
<evidence type="ECO:0000256" key="3">
    <source>
        <dbReference type="ARBA" id="ARBA00023015"/>
    </source>
</evidence>
<dbReference type="InterPro" id="IPR013096">
    <property type="entry name" value="Cupin_2"/>
</dbReference>
<dbReference type="Gene3D" id="3.20.20.80">
    <property type="entry name" value="Glycosidases"/>
    <property type="match status" value="1"/>
</dbReference>
<keyword evidence="3" id="KW-0805">Transcription regulation</keyword>
<dbReference type="Pfam" id="PF01229">
    <property type="entry name" value="Glyco_hydro_39"/>
    <property type="match status" value="1"/>
</dbReference>
<evidence type="ECO:0000256" key="2">
    <source>
        <dbReference type="ARBA" id="ARBA00022801"/>
    </source>
</evidence>
<dbReference type="Gene3D" id="2.60.40.1500">
    <property type="entry name" value="Glycosyl hydrolase domain, family 39"/>
    <property type="match status" value="1"/>
</dbReference>
<accession>A0A7W8HBF3</accession>
<evidence type="ECO:0000259" key="7">
    <source>
        <dbReference type="PROSITE" id="PS01124"/>
    </source>
</evidence>
<dbReference type="EMBL" id="JACHFW010000006">
    <property type="protein sequence ID" value="MBB5264612.1"/>
    <property type="molecule type" value="Genomic_DNA"/>
</dbReference>
<protein>
    <submittedName>
        <fullName evidence="8">AraC-like DNA-binding protein/beta-xylosidase</fullName>
    </submittedName>
</protein>
<dbReference type="InterPro" id="IPR009057">
    <property type="entry name" value="Homeodomain-like_sf"/>
</dbReference>
<dbReference type="SMART" id="SM00342">
    <property type="entry name" value="HTH_ARAC"/>
    <property type="match status" value="1"/>
</dbReference>
<dbReference type="Pfam" id="PF07883">
    <property type="entry name" value="Cupin_2"/>
    <property type="match status" value="1"/>
</dbReference>
<keyword evidence="2" id="KW-0378">Hydrolase</keyword>
<dbReference type="InterPro" id="IPR018062">
    <property type="entry name" value="HTH_AraC-typ_CS"/>
</dbReference>
<dbReference type="PANTHER" id="PTHR43280:SF2">
    <property type="entry name" value="HTH-TYPE TRANSCRIPTIONAL REGULATOR EXSA"/>
    <property type="match status" value="1"/>
</dbReference>
<evidence type="ECO:0000256" key="1">
    <source>
        <dbReference type="ARBA" id="ARBA00008875"/>
    </source>
</evidence>
<dbReference type="GO" id="GO:0003700">
    <property type="term" value="F:DNA-binding transcription factor activity"/>
    <property type="evidence" value="ECO:0007669"/>
    <property type="project" value="InterPro"/>
</dbReference>
<dbReference type="SUPFAM" id="SSF51011">
    <property type="entry name" value="Glycosyl hydrolase domain"/>
    <property type="match status" value="1"/>
</dbReference>
<dbReference type="GO" id="GO:0016798">
    <property type="term" value="F:hydrolase activity, acting on glycosyl bonds"/>
    <property type="evidence" value="ECO:0007669"/>
    <property type="project" value="UniProtKB-KW"/>
</dbReference>
<evidence type="ECO:0000256" key="5">
    <source>
        <dbReference type="ARBA" id="ARBA00023163"/>
    </source>
</evidence>
<dbReference type="SUPFAM" id="SSF51182">
    <property type="entry name" value="RmlC-like cupins"/>
    <property type="match status" value="1"/>
</dbReference>
<feature type="domain" description="HTH araC/xylS-type" evidence="7">
    <location>
        <begin position="160"/>
        <end position="258"/>
    </location>
</feature>
<evidence type="ECO:0000256" key="6">
    <source>
        <dbReference type="ARBA" id="ARBA00023295"/>
    </source>
</evidence>
<dbReference type="RefSeq" id="WP_183773366.1">
    <property type="nucleotide sequence ID" value="NZ_JACHFW010000006.1"/>
</dbReference>
<dbReference type="InterPro" id="IPR011051">
    <property type="entry name" value="RmlC_Cupin_sf"/>
</dbReference>
<dbReference type="PANTHER" id="PTHR43280">
    <property type="entry name" value="ARAC-FAMILY TRANSCRIPTIONAL REGULATOR"/>
    <property type="match status" value="1"/>
</dbReference>
<dbReference type="AlphaFoldDB" id="A0A7W8HBF3"/>
<dbReference type="InterPro" id="IPR018060">
    <property type="entry name" value="HTH_AraC"/>
</dbReference>
<name>A0A7W8HBF3_9FIRM</name>